<accession>A0A255Z7P0</accession>
<keyword evidence="2" id="KW-1185">Reference proteome</keyword>
<organism evidence="1 2">
    <name type="scientific">Niveispirillum lacus</name>
    <dbReference type="NCBI Taxonomy" id="1981099"/>
    <lineage>
        <taxon>Bacteria</taxon>
        <taxon>Pseudomonadati</taxon>
        <taxon>Pseudomonadota</taxon>
        <taxon>Alphaproteobacteria</taxon>
        <taxon>Rhodospirillales</taxon>
        <taxon>Azospirillaceae</taxon>
        <taxon>Niveispirillum</taxon>
    </lineage>
</organism>
<comment type="caution">
    <text evidence="1">The sequence shown here is derived from an EMBL/GenBank/DDBJ whole genome shotgun (WGS) entry which is preliminary data.</text>
</comment>
<gene>
    <name evidence="1" type="ORF">CHU95_01025</name>
</gene>
<dbReference type="EMBL" id="NOXU01000013">
    <property type="protein sequence ID" value="OYQ37567.1"/>
    <property type="molecule type" value="Genomic_DNA"/>
</dbReference>
<dbReference type="RefSeq" id="WP_101749354.1">
    <property type="nucleotide sequence ID" value="NZ_NOXU01000013.1"/>
</dbReference>
<protein>
    <submittedName>
        <fullName evidence="1">Uncharacterized protein</fullName>
    </submittedName>
</protein>
<evidence type="ECO:0000313" key="1">
    <source>
        <dbReference type="EMBL" id="OYQ37567.1"/>
    </source>
</evidence>
<dbReference type="Proteomes" id="UP000216998">
    <property type="component" value="Unassembled WGS sequence"/>
</dbReference>
<evidence type="ECO:0000313" key="2">
    <source>
        <dbReference type="Proteomes" id="UP000216998"/>
    </source>
</evidence>
<dbReference type="OrthoDB" id="8477119at2"/>
<name>A0A255Z7P0_9PROT</name>
<sequence length="409" mass="46251">MTLLHDHLLKVDALLDGRPPSAVREPMEALFLEALAAFDICQYNITMRHLNPATPQGVTWSIDGNLGIISPYIRKPFAFHGSPILRQSMVRRHENAILWGGPPEPEERRHLCPQELAFEDFFADHQYFIGASLSLPDLVEPSPWRITMGLRATPGVSRAIWEPAFRQNEWLIYEIALHFCHFLLGLPGYVAGMHYRHRAERAAAVQERGGLLAALQRRDNRRTELTKVANVYYLGRTVAPPLPVVVAVPAPPAPSAAAVIQRIVDDLAGSVRHHLPHYSRLDQLLSQVQQALMEGTSGGGASPQADPDRLPDHAPMLYMDRVNRDQSIVEFMRDAWMPWIRSGLLTRPDLRRLDPQAYMAMANWLRRNDWPADLPIPTKSETVTAELSDPARLREARRLLRAHRGRRKG</sequence>
<reference evidence="1 2" key="1">
    <citation type="submission" date="2017-07" db="EMBL/GenBank/DDBJ databases">
        <title>Niveispirillum cyanobacteriorum sp. nov., isolated from cyanobacterial aggregates in a eutrophic lake.</title>
        <authorList>
            <person name="Cai H."/>
        </authorList>
    </citation>
    <scope>NUCLEOTIDE SEQUENCE [LARGE SCALE GENOMIC DNA]</scope>
    <source>
        <strain evidence="2">TH1-14</strain>
    </source>
</reference>
<proteinExistence type="predicted"/>
<dbReference type="AlphaFoldDB" id="A0A255Z7P0"/>